<evidence type="ECO:0000313" key="3">
    <source>
        <dbReference type="Proteomes" id="UP000076871"/>
    </source>
</evidence>
<sequence length="77" mass="8946">STLVLFEHIVTFSDEVHVIWRARLTTVMVMFVLNRYLLMIRVVSNALTVSSWHTPLVSHVVSCCECIEHSQSMRTQR</sequence>
<proteinExistence type="predicted"/>
<dbReference type="OrthoDB" id="3354157at2759"/>
<dbReference type="InParanoid" id="A0A165FDI1"/>
<name>A0A165FDI1_9APHY</name>
<dbReference type="RefSeq" id="XP_040766544.1">
    <property type="nucleotide sequence ID" value="XM_040904124.1"/>
</dbReference>
<feature type="non-terminal residue" evidence="2">
    <location>
        <position position="1"/>
    </location>
</feature>
<accession>A0A165FDI1</accession>
<feature type="domain" description="DUF6533" evidence="1">
    <location>
        <begin position="2"/>
        <end position="39"/>
    </location>
</feature>
<dbReference type="AlphaFoldDB" id="A0A165FDI1"/>
<gene>
    <name evidence="2" type="ORF">LAESUDRAFT_648695</name>
</gene>
<keyword evidence="3" id="KW-1185">Reference proteome</keyword>
<protein>
    <recommendedName>
        <fullName evidence="1">DUF6533 domain-containing protein</fullName>
    </recommendedName>
</protein>
<evidence type="ECO:0000313" key="2">
    <source>
        <dbReference type="EMBL" id="KZT08804.1"/>
    </source>
</evidence>
<organism evidence="2 3">
    <name type="scientific">Laetiporus sulphureus 93-53</name>
    <dbReference type="NCBI Taxonomy" id="1314785"/>
    <lineage>
        <taxon>Eukaryota</taxon>
        <taxon>Fungi</taxon>
        <taxon>Dikarya</taxon>
        <taxon>Basidiomycota</taxon>
        <taxon>Agaricomycotina</taxon>
        <taxon>Agaricomycetes</taxon>
        <taxon>Polyporales</taxon>
        <taxon>Laetiporus</taxon>
    </lineage>
</organism>
<dbReference type="EMBL" id="KV427614">
    <property type="protein sequence ID" value="KZT08804.1"/>
    <property type="molecule type" value="Genomic_DNA"/>
</dbReference>
<dbReference type="Proteomes" id="UP000076871">
    <property type="component" value="Unassembled WGS sequence"/>
</dbReference>
<dbReference type="InterPro" id="IPR045340">
    <property type="entry name" value="DUF6533"/>
</dbReference>
<dbReference type="Pfam" id="PF20151">
    <property type="entry name" value="DUF6533"/>
    <property type="match status" value="1"/>
</dbReference>
<evidence type="ECO:0000259" key="1">
    <source>
        <dbReference type="Pfam" id="PF20151"/>
    </source>
</evidence>
<dbReference type="GeneID" id="63821154"/>
<reference evidence="2 3" key="1">
    <citation type="journal article" date="2016" name="Mol. Biol. Evol.">
        <title>Comparative Genomics of Early-Diverging Mushroom-Forming Fungi Provides Insights into the Origins of Lignocellulose Decay Capabilities.</title>
        <authorList>
            <person name="Nagy L.G."/>
            <person name="Riley R."/>
            <person name="Tritt A."/>
            <person name="Adam C."/>
            <person name="Daum C."/>
            <person name="Floudas D."/>
            <person name="Sun H."/>
            <person name="Yadav J.S."/>
            <person name="Pangilinan J."/>
            <person name="Larsson K.H."/>
            <person name="Matsuura K."/>
            <person name="Barry K."/>
            <person name="Labutti K."/>
            <person name="Kuo R."/>
            <person name="Ohm R.A."/>
            <person name="Bhattacharya S.S."/>
            <person name="Shirouzu T."/>
            <person name="Yoshinaga Y."/>
            <person name="Martin F.M."/>
            <person name="Grigoriev I.V."/>
            <person name="Hibbett D.S."/>
        </authorList>
    </citation>
    <scope>NUCLEOTIDE SEQUENCE [LARGE SCALE GENOMIC DNA]</scope>
    <source>
        <strain evidence="2 3">93-53</strain>
    </source>
</reference>